<dbReference type="EMBL" id="LRRQ01000119">
    <property type="protein sequence ID" value="OAM88873.1"/>
    <property type="molecule type" value="Genomic_DNA"/>
</dbReference>
<evidence type="ECO:0000259" key="19">
    <source>
        <dbReference type="PROSITE" id="PS51194"/>
    </source>
</evidence>
<evidence type="ECO:0000256" key="15">
    <source>
        <dbReference type="ARBA" id="ARBA00034617"/>
    </source>
</evidence>
<comment type="catalytic activity">
    <reaction evidence="15">
        <text>Couples ATP hydrolysis with the unwinding of duplex DNA by translocating in the 3'-5' direction.</text>
        <dbReference type="EC" id="5.6.2.4"/>
    </reaction>
</comment>
<evidence type="ECO:0000256" key="10">
    <source>
        <dbReference type="ARBA" id="ARBA00022840"/>
    </source>
</evidence>
<dbReference type="PROSITE" id="PS51194">
    <property type="entry name" value="HELICASE_CTER"/>
    <property type="match status" value="1"/>
</dbReference>
<keyword evidence="10" id="KW-0067">ATP-binding</keyword>
<evidence type="ECO:0000256" key="14">
    <source>
        <dbReference type="ARBA" id="ARBA00023235"/>
    </source>
</evidence>
<keyword evidence="5" id="KW-0547">Nucleotide-binding</keyword>
<dbReference type="InterPro" id="IPR006293">
    <property type="entry name" value="DNA_helicase_ATP-dep_RecQ_bac"/>
</dbReference>
<evidence type="ECO:0000313" key="21">
    <source>
        <dbReference type="Proteomes" id="UP000078486"/>
    </source>
</evidence>
<evidence type="ECO:0000256" key="16">
    <source>
        <dbReference type="NCBIfam" id="TIGR01389"/>
    </source>
</evidence>
<dbReference type="Proteomes" id="UP000078486">
    <property type="component" value="Unassembled WGS sequence"/>
</dbReference>
<dbReference type="InterPro" id="IPR014001">
    <property type="entry name" value="Helicase_ATP-bd"/>
</dbReference>
<protein>
    <recommendedName>
        <fullName evidence="16">DNA helicase RecQ</fullName>
        <ecNumber evidence="16">5.6.2.4</ecNumber>
    </recommendedName>
</protein>
<dbReference type="Pfam" id="PF00270">
    <property type="entry name" value="DEAD"/>
    <property type="match status" value="1"/>
</dbReference>
<evidence type="ECO:0000313" key="20">
    <source>
        <dbReference type="EMBL" id="OAM88873.1"/>
    </source>
</evidence>
<dbReference type="GO" id="GO:0046872">
    <property type="term" value="F:metal ion binding"/>
    <property type="evidence" value="ECO:0007669"/>
    <property type="project" value="UniProtKB-KW"/>
</dbReference>
<dbReference type="EC" id="5.6.2.4" evidence="16"/>
<feature type="domain" description="HRDC" evidence="17">
    <location>
        <begin position="528"/>
        <end position="608"/>
    </location>
</feature>
<dbReference type="RefSeq" id="WP_068771679.1">
    <property type="nucleotide sequence ID" value="NZ_CP109796.1"/>
</dbReference>
<evidence type="ECO:0000256" key="8">
    <source>
        <dbReference type="ARBA" id="ARBA00022806"/>
    </source>
</evidence>
<dbReference type="GO" id="GO:0006281">
    <property type="term" value="P:DNA repair"/>
    <property type="evidence" value="ECO:0007669"/>
    <property type="project" value="UniProtKB-KW"/>
</dbReference>
<dbReference type="Pfam" id="PF16124">
    <property type="entry name" value="RecQ_Zn_bind"/>
    <property type="match status" value="1"/>
</dbReference>
<dbReference type="GO" id="GO:0009432">
    <property type="term" value="P:SOS response"/>
    <property type="evidence" value="ECO:0007669"/>
    <property type="project" value="UniProtKB-UniRule"/>
</dbReference>
<dbReference type="SMART" id="SM00487">
    <property type="entry name" value="DEXDc"/>
    <property type="match status" value="1"/>
</dbReference>
<feature type="domain" description="Helicase ATP-binding" evidence="18">
    <location>
        <begin position="25"/>
        <end position="193"/>
    </location>
</feature>
<accession>A0A178IFS2</accession>
<keyword evidence="21" id="KW-1185">Reference proteome</keyword>
<keyword evidence="12" id="KW-0233">DNA recombination</keyword>
<dbReference type="GO" id="GO:0016787">
    <property type="term" value="F:hydrolase activity"/>
    <property type="evidence" value="ECO:0007669"/>
    <property type="project" value="UniProtKB-KW"/>
</dbReference>
<keyword evidence="7" id="KW-0378">Hydrolase</keyword>
<evidence type="ECO:0000256" key="5">
    <source>
        <dbReference type="ARBA" id="ARBA00022741"/>
    </source>
</evidence>
<comment type="similarity">
    <text evidence="3">Belongs to the helicase family. RecQ subfamily.</text>
</comment>
<dbReference type="PANTHER" id="PTHR13710:SF105">
    <property type="entry name" value="ATP-DEPENDENT DNA HELICASE Q1"/>
    <property type="match status" value="1"/>
</dbReference>
<dbReference type="AlphaFoldDB" id="A0A178IFS2"/>
<dbReference type="SUPFAM" id="SSF46785">
    <property type="entry name" value="Winged helix' DNA-binding domain"/>
    <property type="match status" value="1"/>
</dbReference>
<gene>
    <name evidence="20" type="ORF">AW736_17565</name>
</gene>
<dbReference type="Gene3D" id="1.10.10.10">
    <property type="entry name" value="Winged helix-like DNA-binding domain superfamily/Winged helix DNA-binding domain"/>
    <property type="match status" value="1"/>
</dbReference>
<evidence type="ECO:0000256" key="2">
    <source>
        <dbReference type="ARBA" id="ARBA00001947"/>
    </source>
</evidence>
<dbReference type="Pfam" id="PF00570">
    <property type="entry name" value="HRDC"/>
    <property type="match status" value="1"/>
</dbReference>
<keyword evidence="8 20" id="KW-0347">Helicase</keyword>
<evidence type="ECO:0000256" key="7">
    <source>
        <dbReference type="ARBA" id="ARBA00022801"/>
    </source>
</evidence>
<dbReference type="GO" id="GO:0043138">
    <property type="term" value="F:3'-5' DNA helicase activity"/>
    <property type="evidence" value="ECO:0007669"/>
    <property type="project" value="UniProtKB-EC"/>
</dbReference>
<keyword evidence="13" id="KW-0234">DNA repair</keyword>
<organism evidence="20 21">
    <name type="scientific">Termitidicoccus mucosus</name>
    <dbReference type="NCBI Taxonomy" id="1184151"/>
    <lineage>
        <taxon>Bacteria</taxon>
        <taxon>Pseudomonadati</taxon>
        <taxon>Verrucomicrobiota</taxon>
        <taxon>Opitutia</taxon>
        <taxon>Opitutales</taxon>
        <taxon>Opitutaceae</taxon>
        <taxon>Termitidicoccus</taxon>
    </lineage>
</organism>
<sequence>MPDLQLTLHTTFGYPEFRPLQREIIEASLAGRDVFALLPTGGGKSMCYQLPALHRPGLTVVVSPLIALMKDQVDQLQAAGVAATFLNSSLGSAEARSRLAGLHRGEWRLLYVAPERLMLDGWQENLRAWNVAALAIDEAHCVSEWGHDFRPEYRQLAALRDLLPDVPVMALTATATERVREDIVKHLRLREPELFVASFNRPNLTYRVQPKDGPLQQIIVFLKNRDDESGIVYCATRATTERVAEALAARGFAARAYHAGLTAEERARNQELFLRDEVKIICATIAFGMGINKPNVRWVIHYDLPKNIEGYYQETGRAGRDGLPADCLLLFSGGDAAKQTHFIDEIADEHERNVARAQLRQMLHYAESAGCRRRELLGYFGEGFPAAGGGCGACDNCLEPRETYDGTVLAQKFLSCVYRARQASRFGVGLNHIVEILTGADTDKIRRWGHDRLSTYGIGQELPRAQWAAVGRELLRLGYAAQSEGEYPVLELTAEGLEWLRSRKPLMLTKPMLLPKARKVATRREGDVECDEILFAQLRALRKELADERGVPAYVIFGDKTLRELARAYPVSVAGMEGIFGIGERKREEFGEIFAREIAGYLETNSRMSFN</sequence>
<dbReference type="InterPro" id="IPR027417">
    <property type="entry name" value="P-loop_NTPase"/>
</dbReference>
<keyword evidence="14" id="KW-0413">Isomerase</keyword>
<dbReference type="InterPro" id="IPR036388">
    <property type="entry name" value="WH-like_DNA-bd_sf"/>
</dbReference>
<comment type="cofactor">
    <cofactor evidence="1">
        <name>Mg(2+)</name>
        <dbReference type="ChEBI" id="CHEBI:18420"/>
    </cofactor>
</comment>
<dbReference type="PROSITE" id="PS51192">
    <property type="entry name" value="HELICASE_ATP_BIND_1"/>
    <property type="match status" value="1"/>
</dbReference>
<dbReference type="InterPro" id="IPR044876">
    <property type="entry name" value="HRDC_dom_sf"/>
</dbReference>
<dbReference type="GO" id="GO:0005524">
    <property type="term" value="F:ATP binding"/>
    <property type="evidence" value="ECO:0007669"/>
    <property type="project" value="UniProtKB-KW"/>
</dbReference>
<evidence type="ECO:0000256" key="6">
    <source>
        <dbReference type="ARBA" id="ARBA00022763"/>
    </source>
</evidence>
<keyword evidence="11" id="KW-0238">DNA-binding</keyword>
<dbReference type="InterPro" id="IPR036390">
    <property type="entry name" value="WH_DNA-bd_sf"/>
</dbReference>
<keyword evidence="9" id="KW-0862">Zinc</keyword>
<comment type="caution">
    <text evidence="20">The sequence shown here is derived from an EMBL/GenBank/DDBJ whole genome shotgun (WGS) entry which is preliminary data.</text>
</comment>
<name>A0A178IFS2_9BACT</name>
<dbReference type="InterPro" id="IPR002121">
    <property type="entry name" value="HRDC_dom"/>
</dbReference>
<evidence type="ECO:0000256" key="1">
    <source>
        <dbReference type="ARBA" id="ARBA00001946"/>
    </source>
</evidence>
<comment type="cofactor">
    <cofactor evidence="2">
        <name>Zn(2+)</name>
        <dbReference type="ChEBI" id="CHEBI:29105"/>
    </cofactor>
</comment>
<dbReference type="Gene3D" id="1.10.150.80">
    <property type="entry name" value="HRDC domain"/>
    <property type="match status" value="1"/>
</dbReference>
<dbReference type="GO" id="GO:0009378">
    <property type="term" value="F:four-way junction helicase activity"/>
    <property type="evidence" value="ECO:0007669"/>
    <property type="project" value="TreeGrafter"/>
</dbReference>
<evidence type="ECO:0000256" key="9">
    <source>
        <dbReference type="ARBA" id="ARBA00022833"/>
    </source>
</evidence>
<keyword evidence="6" id="KW-0227">DNA damage</keyword>
<dbReference type="InterPro" id="IPR018982">
    <property type="entry name" value="RQC_domain"/>
</dbReference>
<evidence type="ECO:0000256" key="11">
    <source>
        <dbReference type="ARBA" id="ARBA00023125"/>
    </source>
</evidence>
<dbReference type="FunFam" id="3.40.50.300:FF:000156">
    <property type="entry name" value="ATP-dependent DNA helicase recQ"/>
    <property type="match status" value="1"/>
</dbReference>
<dbReference type="Gene3D" id="3.40.50.300">
    <property type="entry name" value="P-loop containing nucleotide triphosphate hydrolases"/>
    <property type="match status" value="2"/>
</dbReference>
<dbReference type="InterPro" id="IPR001650">
    <property type="entry name" value="Helicase_C-like"/>
</dbReference>
<dbReference type="Pfam" id="PF09382">
    <property type="entry name" value="RQC"/>
    <property type="match status" value="1"/>
</dbReference>
<dbReference type="SMART" id="SM00956">
    <property type="entry name" value="RQC"/>
    <property type="match status" value="1"/>
</dbReference>
<dbReference type="GO" id="GO:0030894">
    <property type="term" value="C:replisome"/>
    <property type="evidence" value="ECO:0007669"/>
    <property type="project" value="TreeGrafter"/>
</dbReference>
<dbReference type="InterPro" id="IPR004589">
    <property type="entry name" value="DNA_helicase_ATP-dep_RecQ"/>
</dbReference>
<dbReference type="PROSITE" id="PS50967">
    <property type="entry name" value="HRDC"/>
    <property type="match status" value="1"/>
</dbReference>
<reference evidence="20 21" key="1">
    <citation type="submission" date="2016-01" db="EMBL/GenBank/DDBJ databases">
        <title>High potential of lignocellulose degradation of a new Verrucomicrobia species.</title>
        <authorList>
            <person name="Wang Y."/>
            <person name="Shi Y."/>
            <person name="Qiu Z."/>
            <person name="Liu S."/>
            <person name="Yang H."/>
        </authorList>
    </citation>
    <scope>NUCLEOTIDE SEQUENCE [LARGE SCALE GENOMIC DNA]</scope>
    <source>
        <strain evidence="20 21">TSB47</strain>
    </source>
</reference>
<dbReference type="GO" id="GO:0006310">
    <property type="term" value="P:DNA recombination"/>
    <property type="evidence" value="ECO:0007669"/>
    <property type="project" value="UniProtKB-UniRule"/>
</dbReference>
<dbReference type="SMART" id="SM00490">
    <property type="entry name" value="HELICc"/>
    <property type="match status" value="1"/>
</dbReference>
<evidence type="ECO:0000256" key="12">
    <source>
        <dbReference type="ARBA" id="ARBA00023172"/>
    </source>
</evidence>
<dbReference type="GO" id="GO:0006260">
    <property type="term" value="P:DNA replication"/>
    <property type="evidence" value="ECO:0007669"/>
    <property type="project" value="InterPro"/>
</dbReference>
<dbReference type="InterPro" id="IPR011545">
    <property type="entry name" value="DEAD/DEAH_box_helicase_dom"/>
</dbReference>
<evidence type="ECO:0000256" key="4">
    <source>
        <dbReference type="ARBA" id="ARBA00022723"/>
    </source>
</evidence>
<evidence type="ECO:0000259" key="17">
    <source>
        <dbReference type="PROSITE" id="PS50967"/>
    </source>
</evidence>
<dbReference type="GO" id="GO:0005737">
    <property type="term" value="C:cytoplasm"/>
    <property type="evidence" value="ECO:0007669"/>
    <property type="project" value="TreeGrafter"/>
</dbReference>
<dbReference type="GO" id="GO:0003677">
    <property type="term" value="F:DNA binding"/>
    <property type="evidence" value="ECO:0007669"/>
    <property type="project" value="UniProtKB-KW"/>
</dbReference>
<dbReference type="SUPFAM" id="SSF52540">
    <property type="entry name" value="P-loop containing nucleoside triphosphate hydrolases"/>
    <property type="match status" value="1"/>
</dbReference>
<dbReference type="STRING" id="1184151.AW736_17565"/>
<evidence type="ECO:0000256" key="3">
    <source>
        <dbReference type="ARBA" id="ARBA00005446"/>
    </source>
</evidence>
<dbReference type="CDD" id="cd18794">
    <property type="entry name" value="SF2_C_RecQ"/>
    <property type="match status" value="1"/>
</dbReference>
<dbReference type="CDD" id="cd17920">
    <property type="entry name" value="DEXHc_RecQ"/>
    <property type="match status" value="1"/>
</dbReference>
<proteinExistence type="inferred from homology"/>
<keyword evidence="4" id="KW-0479">Metal-binding</keyword>
<dbReference type="Pfam" id="PF00271">
    <property type="entry name" value="Helicase_C"/>
    <property type="match status" value="1"/>
</dbReference>
<dbReference type="InterPro" id="IPR010997">
    <property type="entry name" value="HRDC-like_sf"/>
</dbReference>
<dbReference type="PANTHER" id="PTHR13710">
    <property type="entry name" value="DNA HELICASE RECQ FAMILY MEMBER"/>
    <property type="match status" value="1"/>
</dbReference>
<dbReference type="GO" id="GO:0043590">
    <property type="term" value="C:bacterial nucleoid"/>
    <property type="evidence" value="ECO:0007669"/>
    <property type="project" value="TreeGrafter"/>
</dbReference>
<dbReference type="NCBIfam" id="TIGR01389">
    <property type="entry name" value="recQ"/>
    <property type="match status" value="1"/>
</dbReference>
<evidence type="ECO:0000256" key="13">
    <source>
        <dbReference type="ARBA" id="ARBA00023204"/>
    </source>
</evidence>
<dbReference type="FunFam" id="3.40.50.300:FF:000296">
    <property type="entry name" value="ATP-dependent DNA helicase RecQ"/>
    <property type="match status" value="1"/>
</dbReference>
<dbReference type="SUPFAM" id="SSF47819">
    <property type="entry name" value="HRDC-like"/>
    <property type="match status" value="1"/>
</dbReference>
<evidence type="ECO:0000259" key="18">
    <source>
        <dbReference type="PROSITE" id="PS51192"/>
    </source>
</evidence>
<dbReference type="NCBIfam" id="TIGR00614">
    <property type="entry name" value="recQ_fam"/>
    <property type="match status" value="1"/>
</dbReference>
<dbReference type="SMART" id="SM00341">
    <property type="entry name" value="HRDC"/>
    <property type="match status" value="1"/>
</dbReference>
<dbReference type="InterPro" id="IPR032284">
    <property type="entry name" value="RecQ_Zn-bd"/>
</dbReference>
<feature type="domain" description="Helicase C-terminal" evidence="19">
    <location>
        <begin position="214"/>
        <end position="367"/>
    </location>
</feature>
<dbReference type="OrthoDB" id="9763310at2"/>